<gene>
    <name evidence="2" type="ORF">EJ02DRAFT_452226</name>
</gene>
<feature type="chain" id="PRO_5025569283" evidence="1">
    <location>
        <begin position="20"/>
        <end position="69"/>
    </location>
</feature>
<protein>
    <submittedName>
        <fullName evidence="2">Uncharacterized protein</fullName>
    </submittedName>
</protein>
<organism evidence="2 3">
    <name type="scientific">Clathrospora elynae</name>
    <dbReference type="NCBI Taxonomy" id="706981"/>
    <lineage>
        <taxon>Eukaryota</taxon>
        <taxon>Fungi</taxon>
        <taxon>Dikarya</taxon>
        <taxon>Ascomycota</taxon>
        <taxon>Pezizomycotina</taxon>
        <taxon>Dothideomycetes</taxon>
        <taxon>Pleosporomycetidae</taxon>
        <taxon>Pleosporales</taxon>
        <taxon>Diademaceae</taxon>
        <taxon>Clathrospora</taxon>
    </lineage>
</organism>
<dbReference type="EMBL" id="ML976015">
    <property type="protein sequence ID" value="KAF1944619.1"/>
    <property type="molecule type" value="Genomic_DNA"/>
</dbReference>
<dbReference type="AlphaFoldDB" id="A0A6A5SYZ5"/>
<keyword evidence="3" id="KW-1185">Reference proteome</keyword>
<keyword evidence="1" id="KW-0732">Signal</keyword>
<evidence type="ECO:0000313" key="2">
    <source>
        <dbReference type="EMBL" id="KAF1944619.1"/>
    </source>
</evidence>
<sequence>MQLTTILFGTLALLVGTNALAMSAKCQFGPRLGCGKTFKANTCNNTNCLGTCVNSFCTCRNPCKNFSTT</sequence>
<feature type="signal peptide" evidence="1">
    <location>
        <begin position="1"/>
        <end position="19"/>
    </location>
</feature>
<reference evidence="2" key="1">
    <citation type="journal article" date="2020" name="Stud. Mycol.">
        <title>101 Dothideomycetes genomes: a test case for predicting lifestyles and emergence of pathogens.</title>
        <authorList>
            <person name="Haridas S."/>
            <person name="Albert R."/>
            <person name="Binder M."/>
            <person name="Bloem J."/>
            <person name="Labutti K."/>
            <person name="Salamov A."/>
            <person name="Andreopoulos B."/>
            <person name="Baker S."/>
            <person name="Barry K."/>
            <person name="Bills G."/>
            <person name="Bluhm B."/>
            <person name="Cannon C."/>
            <person name="Castanera R."/>
            <person name="Culley D."/>
            <person name="Daum C."/>
            <person name="Ezra D."/>
            <person name="Gonzalez J."/>
            <person name="Henrissat B."/>
            <person name="Kuo A."/>
            <person name="Liang C."/>
            <person name="Lipzen A."/>
            <person name="Lutzoni F."/>
            <person name="Magnuson J."/>
            <person name="Mondo S."/>
            <person name="Nolan M."/>
            <person name="Ohm R."/>
            <person name="Pangilinan J."/>
            <person name="Park H.-J."/>
            <person name="Ramirez L."/>
            <person name="Alfaro M."/>
            <person name="Sun H."/>
            <person name="Tritt A."/>
            <person name="Yoshinaga Y."/>
            <person name="Zwiers L.-H."/>
            <person name="Turgeon B."/>
            <person name="Goodwin S."/>
            <person name="Spatafora J."/>
            <person name="Crous P."/>
            <person name="Grigoriev I."/>
        </authorList>
    </citation>
    <scope>NUCLEOTIDE SEQUENCE</scope>
    <source>
        <strain evidence="2">CBS 161.51</strain>
    </source>
</reference>
<proteinExistence type="predicted"/>
<dbReference type="Proteomes" id="UP000800038">
    <property type="component" value="Unassembled WGS sequence"/>
</dbReference>
<accession>A0A6A5SYZ5</accession>
<name>A0A6A5SYZ5_9PLEO</name>
<evidence type="ECO:0000313" key="3">
    <source>
        <dbReference type="Proteomes" id="UP000800038"/>
    </source>
</evidence>
<evidence type="ECO:0000256" key="1">
    <source>
        <dbReference type="SAM" id="SignalP"/>
    </source>
</evidence>